<dbReference type="EMBL" id="MBFT01000187">
    <property type="protein sequence ID" value="PVU95424.1"/>
    <property type="molecule type" value="Genomic_DNA"/>
</dbReference>
<feature type="region of interest" description="Disordered" evidence="3">
    <location>
        <begin position="116"/>
        <end position="306"/>
    </location>
</feature>
<protein>
    <recommendedName>
        <fullName evidence="4">Bromo domain-containing protein</fullName>
    </recommendedName>
</protein>
<keyword evidence="1 2" id="KW-0103">Bromodomain</keyword>
<dbReference type="STRING" id="61424.A0A2T9YT28"/>
<feature type="domain" description="Bromo" evidence="4">
    <location>
        <begin position="393"/>
        <end position="463"/>
    </location>
</feature>
<feature type="compositionally biased region" description="Polar residues" evidence="3">
    <location>
        <begin position="180"/>
        <end position="201"/>
    </location>
</feature>
<accession>A0A2T9YT28</accession>
<feature type="compositionally biased region" description="Basic and acidic residues" evidence="3">
    <location>
        <begin position="202"/>
        <end position="225"/>
    </location>
</feature>
<feature type="compositionally biased region" description="Low complexity" evidence="3">
    <location>
        <begin position="616"/>
        <end position="625"/>
    </location>
</feature>
<feature type="region of interest" description="Disordered" evidence="3">
    <location>
        <begin position="22"/>
        <end position="49"/>
    </location>
</feature>
<dbReference type="InterPro" id="IPR036427">
    <property type="entry name" value="Bromodomain-like_sf"/>
</dbReference>
<dbReference type="OrthoDB" id="1742084at2759"/>
<feature type="compositionally biased region" description="Basic and acidic residues" evidence="3">
    <location>
        <begin position="297"/>
        <end position="306"/>
    </location>
</feature>
<feature type="compositionally biased region" description="Basic residues" evidence="3">
    <location>
        <begin position="658"/>
        <end position="677"/>
    </location>
</feature>
<feature type="compositionally biased region" description="Polar residues" evidence="3">
    <location>
        <begin position="139"/>
        <end position="172"/>
    </location>
</feature>
<dbReference type="Pfam" id="PF00439">
    <property type="entry name" value="Bromodomain"/>
    <property type="match status" value="1"/>
</dbReference>
<comment type="caution">
    <text evidence="5">The sequence shown here is derived from an EMBL/GenBank/DDBJ whole genome shotgun (WGS) entry which is preliminary data.</text>
</comment>
<evidence type="ECO:0000256" key="2">
    <source>
        <dbReference type="PROSITE-ProRule" id="PRU00035"/>
    </source>
</evidence>
<dbReference type="Gene3D" id="1.20.920.10">
    <property type="entry name" value="Bromodomain-like"/>
    <property type="match status" value="1"/>
</dbReference>
<feature type="compositionally biased region" description="Polar residues" evidence="3">
    <location>
        <begin position="116"/>
        <end position="131"/>
    </location>
</feature>
<dbReference type="PRINTS" id="PR00503">
    <property type="entry name" value="BROMODOMAIN"/>
</dbReference>
<evidence type="ECO:0000256" key="3">
    <source>
        <dbReference type="SAM" id="MobiDB-lite"/>
    </source>
</evidence>
<dbReference type="SUPFAM" id="SSF47370">
    <property type="entry name" value="Bromodomain"/>
    <property type="match status" value="1"/>
</dbReference>
<dbReference type="GO" id="GO:0035267">
    <property type="term" value="C:NuA4 histone acetyltransferase complex"/>
    <property type="evidence" value="ECO:0007669"/>
    <property type="project" value="TreeGrafter"/>
</dbReference>
<feature type="compositionally biased region" description="Basic and acidic residues" evidence="3">
    <location>
        <begin position="38"/>
        <end position="49"/>
    </location>
</feature>
<proteinExistence type="predicted"/>
<dbReference type="PANTHER" id="PTHR15398:SF4">
    <property type="entry name" value="BROMODOMAIN-CONTAINING PROTEIN 8 ISOFORM X1"/>
    <property type="match status" value="1"/>
</dbReference>
<dbReference type="AlphaFoldDB" id="A0A2T9YT28"/>
<evidence type="ECO:0000256" key="1">
    <source>
        <dbReference type="ARBA" id="ARBA00023117"/>
    </source>
</evidence>
<feature type="region of interest" description="Disordered" evidence="3">
    <location>
        <begin position="585"/>
        <end position="677"/>
    </location>
</feature>
<organism evidence="5 6">
    <name type="scientific">Furculomyces boomerangus</name>
    <dbReference type="NCBI Taxonomy" id="61424"/>
    <lineage>
        <taxon>Eukaryota</taxon>
        <taxon>Fungi</taxon>
        <taxon>Fungi incertae sedis</taxon>
        <taxon>Zoopagomycota</taxon>
        <taxon>Kickxellomycotina</taxon>
        <taxon>Harpellomycetes</taxon>
        <taxon>Harpellales</taxon>
        <taxon>Harpellaceae</taxon>
        <taxon>Furculomyces</taxon>
    </lineage>
</organism>
<dbReference type="GO" id="GO:0006325">
    <property type="term" value="P:chromatin organization"/>
    <property type="evidence" value="ECO:0007669"/>
    <property type="project" value="UniProtKB-ARBA"/>
</dbReference>
<reference evidence="5 6" key="1">
    <citation type="journal article" date="2018" name="MBio">
        <title>Comparative Genomics Reveals the Core Gene Toolbox for the Fungus-Insect Symbiosis.</title>
        <authorList>
            <person name="Wang Y."/>
            <person name="Stata M."/>
            <person name="Wang W."/>
            <person name="Stajich J.E."/>
            <person name="White M.M."/>
            <person name="Moncalvo J.M."/>
        </authorList>
    </citation>
    <scope>NUCLEOTIDE SEQUENCE [LARGE SCALE GENOMIC DNA]</scope>
    <source>
        <strain evidence="5 6">AUS-77-4</strain>
    </source>
</reference>
<dbReference type="Proteomes" id="UP000245699">
    <property type="component" value="Unassembled WGS sequence"/>
</dbReference>
<feature type="compositionally biased region" description="Polar residues" evidence="3">
    <location>
        <begin position="585"/>
        <end position="604"/>
    </location>
</feature>
<evidence type="ECO:0000313" key="6">
    <source>
        <dbReference type="Proteomes" id="UP000245699"/>
    </source>
</evidence>
<dbReference type="PANTHER" id="PTHR15398">
    <property type="entry name" value="BROMODOMAIN-CONTAINING PROTEIN 8"/>
    <property type="match status" value="1"/>
</dbReference>
<gene>
    <name evidence="5" type="ORF">BB559_002729</name>
</gene>
<name>A0A2T9YT28_9FUNG</name>
<dbReference type="InterPro" id="IPR001487">
    <property type="entry name" value="Bromodomain"/>
</dbReference>
<keyword evidence="6" id="KW-1185">Reference proteome</keyword>
<sequence length="677" mass="77023">MNSDILEKLSELHVKYKTTINSQSTELENGDENSELDSQAKEKDDSIKREQDEFVKQLQKLGKEYINELSSESTKITQTLEELKKKVAAIEKNELSRGEIDSFLSENSNLLKQIKSNHTSQSLSGDSSNVEYQIPDKININQHNNEPQITSMQPNNPEMNINQDTISSVSNKNDIKFDTAYSSNKVQKKNSNISQMKNNQSKSEEKSNTPDEMETERHILVEKEPSNSIKQIEPESTNSQSSTSIYASPEGTAVFDIKNKNPETINNSKDSKNENKNENPSDIKAGNTTISSSERPPISDKIEKGKQEKIKTLNISGSGEKNKEDNIKSKMNLQEKVSKTNFNEKNLEDKSFKENIVLLEGDDEETQLLKQQQYEIQQKRWKKNIANVWMDIYAHKLGSVFGTAIKDVDAPRYSEAIRIPMDLKQIKNKIRDNEITTTNEFYRDIMLMFQNALMYNDEDSEIYRMTLEIIPDTKLIVEQLAATELAFATTLVQDQAYQESHLPNQPYVVFTYYNPDLKLMMSPAEPTTPALRNRASPTIGYPNFEIGLGNRSSKNFRRSSINSISNRDNVGLGLSLKSEDIETSSNYGISSDVTDNETQYSEVESYNGDVDDSSNKKIISISTPNIKKKKAKSFNEPESIEELSKMNNEDFMDTPASNKRKRKHVKTRSSSKVSRHF</sequence>
<feature type="compositionally biased region" description="Basic and acidic residues" evidence="3">
    <location>
        <begin position="269"/>
        <end position="281"/>
    </location>
</feature>
<dbReference type="SMART" id="SM00297">
    <property type="entry name" value="BROMO"/>
    <property type="match status" value="1"/>
</dbReference>
<evidence type="ECO:0000259" key="4">
    <source>
        <dbReference type="PROSITE" id="PS50014"/>
    </source>
</evidence>
<feature type="compositionally biased region" description="Polar residues" evidence="3">
    <location>
        <begin position="226"/>
        <end position="246"/>
    </location>
</feature>
<evidence type="ECO:0000313" key="5">
    <source>
        <dbReference type="EMBL" id="PVU95424.1"/>
    </source>
</evidence>
<dbReference type="PROSITE" id="PS50014">
    <property type="entry name" value="BROMODOMAIN_2"/>
    <property type="match status" value="1"/>
</dbReference>